<dbReference type="OrthoDB" id="95751at2"/>
<dbReference type="Pfam" id="PF10905">
    <property type="entry name" value="DUF2695"/>
    <property type="match status" value="1"/>
</dbReference>
<proteinExistence type="predicted"/>
<dbReference type="InterPro" id="IPR024248">
    <property type="entry name" value="DUF2695"/>
</dbReference>
<evidence type="ECO:0000313" key="3">
    <source>
        <dbReference type="Proteomes" id="UP000291591"/>
    </source>
</evidence>
<feature type="compositionally biased region" description="Acidic residues" evidence="1">
    <location>
        <begin position="55"/>
        <end position="69"/>
    </location>
</feature>
<dbReference type="Proteomes" id="UP000291591">
    <property type="component" value="Unassembled WGS sequence"/>
</dbReference>
<sequence length="180" mass="19567">MSIDDVRRPTPFSVDHWRAVLHDAVDQVLDEILDAAENEWSDRLDDDHGLGNGVEGDDLDDDLFDDDPPGDPPSAAEITAAGASLQESLATAIVDGTRVWGCDGTLRCTGEWAERYRLPADRVLGEYRRAGITCDCAVLHTVLGRTEVSLRCRLRAPTSSPAEPRRPEDGGDGHAPPTRP</sequence>
<name>A0A4Q7V3J2_PSEST</name>
<dbReference type="RefSeq" id="WP_130291348.1">
    <property type="nucleotide sequence ID" value="NZ_SHKL01000001.1"/>
</dbReference>
<comment type="caution">
    <text evidence="2">The sequence shown here is derived from an EMBL/GenBank/DDBJ whole genome shotgun (WGS) entry which is preliminary data.</text>
</comment>
<protein>
    <submittedName>
        <fullName evidence="2">Uncharacterized protein DUF2695</fullName>
    </submittedName>
</protein>
<evidence type="ECO:0000313" key="2">
    <source>
        <dbReference type="EMBL" id="RZT87159.1"/>
    </source>
</evidence>
<reference evidence="2 3" key="1">
    <citation type="submission" date="2019-02" db="EMBL/GenBank/DDBJ databases">
        <title>Sequencing the genomes of 1000 actinobacteria strains.</title>
        <authorList>
            <person name="Klenk H.-P."/>
        </authorList>
    </citation>
    <scope>NUCLEOTIDE SEQUENCE [LARGE SCALE GENOMIC DNA]</scope>
    <source>
        <strain evidence="2 3">DSM 45779</strain>
    </source>
</reference>
<evidence type="ECO:0000256" key="1">
    <source>
        <dbReference type="SAM" id="MobiDB-lite"/>
    </source>
</evidence>
<gene>
    <name evidence="2" type="ORF">EV383_4067</name>
</gene>
<feature type="region of interest" description="Disordered" evidence="1">
    <location>
        <begin position="155"/>
        <end position="180"/>
    </location>
</feature>
<organism evidence="2 3">
    <name type="scientific">Pseudonocardia sediminis</name>
    <dbReference type="NCBI Taxonomy" id="1397368"/>
    <lineage>
        <taxon>Bacteria</taxon>
        <taxon>Bacillati</taxon>
        <taxon>Actinomycetota</taxon>
        <taxon>Actinomycetes</taxon>
        <taxon>Pseudonocardiales</taxon>
        <taxon>Pseudonocardiaceae</taxon>
        <taxon>Pseudonocardia</taxon>
    </lineage>
</organism>
<feature type="region of interest" description="Disordered" evidence="1">
    <location>
        <begin position="43"/>
        <end position="73"/>
    </location>
</feature>
<accession>A0A4Q7V3J2</accession>
<dbReference type="EMBL" id="SHKL01000001">
    <property type="protein sequence ID" value="RZT87159.1"/>
    <property type="molecule type" value="Genomic_DNA"/>
</dbReference>
<feature type="compositionally biased region" description="Basic and acidic residues" evidence="1">
    <location>
        <begin position="163"/>
        <end position="172"/>
    </location>
</feature>
<keyword evidence="3" id="KW-1185">Reference proteome</keyword>
<dbReference type="AlphaFoldDB" id="A0A4Q7V3J2"/>